<dbReference type="InterPro" id="IPR040161">
    <property type="entry name" value="FB224"/>
</dbReference>
<dbReference type="Pfam" id="PF17906">
    <property type="entry name" value="HTH_48"/>
    <property type="match status" value="1"/>
</dbReference>
<dbReference type="Pfam" id="PF01827">
    <property type="entry name" value="FTH"/>
    <property type="match status" value="1"/>
</dbReference>
<dbReference type="Proteomes" id="UP000483820">
    <property type="component" value="Chromosome V"/>
</dbReference>
<dbReference type="GeneID" id="9804228"/>
<dbReference type="SMART" id="SM00256">
    <property type="entry name" value="FBOX"/>
    <property type="match status" value="1"/>
</dbReference>
<gene>
    <name evidence="3" type="ORF">GCK72_021190</name>
</gene>
<keyword evidence="1" id="KW-0175">Coiled coil</keyword>
<dbReference type="AlphaFoldDB" id="A0A6A5GHC1"/>
<dbReference type="RefSeq" id="XP_053583006.1">
    <property type="nucleotide sequence ID" value="XM_053734093.1"/>
</dbReference>
<comment type="caution">
    <text evidence="3">The sequence shown here is derived from an EMBL/GenBank/DDBJ whole genome shotgun (WGS) entry which is preliminary data.</text>
</comment>
<organism evidence="3 4">
    <name type="scientific">Caenorhabditis remanei</name>
    <name type="common">Caenorhabditis vulgaris</name>
    <dbReference type="NCBI Taxonomy" id="31234"/>
    <lineage>
        <taxon>Eukaryota</taxon>
        <taxon>Metazoa</taxon>
        <taxon>Ecdysozoa</taxon>
        <taxon>Nematoda</taxon>
        <taxon>Chromadorea</taxon>
        <taxon>Rhabditida</taxon>
        <taxon>Rhabditina</taxon>
        <taxon>Rhabditomorpha</taxon>
        <taxon>Rhabditoidea</taxon>
        <taxon>Rhabditidae</taxon>
        <taxon>Peloderinae</taxon>
        <taxon>Caenorhabditis</taxon>
    </lineage>
</organism>
<dbReference type="PROSITE" id="PS50181">
    <property type="entry name" value="FBOX"/>
    <property type="match status" value="1"/>
</dbReference>
<protein>
    <recommendedName>
        <fullName evidence="2">F-box domain-containing protein</fullName>
    </recommendedName>
</protein>
<evidence type="ECO:0000259" key="2">
    <source>
        <dbReference type="PROSITE" id="PS50181"/>
    </source>
</evidence>
<dbReference type="InterPro" id="IPR001810">
    <property type="entry name" value="F-box_dom"/>
</dbReference>
<feature type="domain" description="F-box" evidence="2">
    <location>
        <begin position="71"/>
        <end position="118"/>
    </location>
</feature>
<dbReference type="CTD" id="9804228"/>
<proteinExistence type="predicted"/>
<dbReference type="GO" id="GO:0045087">
    <property type="term" value="P:innate immune response"/>
    <property type="evidence" value="ECO:0007669"/>
    <property type="project" value="TreeGrafter"/>
</dbReference>
<accession>A0A6A5GHC1</accession>
<dbReference type="EMBL" id="WUAV01000005">
    <property type="protein sequence ID" value="KAF1754627.1"/>
    <property type="molecule type" value="Genomic_DNA"/>
</dbReference>
<dbReference type="InterPro" id="IPR002900">
    <property type="entry name" value="DUF38/FTH_CAE_spp"/>
</dbReference>
<reference evidence="3 4" key="1">
    <citation type="submission" date="2019-12" db="EMBL/GenBank/DDBJ databases">
        <title>Chromosome-level assembly of the Caenorhabditis remanei genome.</title>
        <authorList>
            <person name="Teterina A.A."/>
            <person name="Willis J.H."/>
            <person name="Phillips P.C."/>
        </authorList>
    </citation>
    <scope>NUCLEOTIDE SEQUENCE [LARGE SCALE GENOMIC DNA]</scope>
    <source>
        <strain evidence="3 4">PX506</strain>
        <tissue evidence="3">Whole organism</tissue>
    </source>
</reference>
<dbReference type="PANTHER" id="PTHR23015">
    <property type="entry name" value="UNCHARACTERIZED C.ELEGANS PROTEIN"/>
    <property type="match status" value="1"/>
</dbReference>
<feature type="coiled-coil region" evidence="1">
    <location>
        <begin position="263"/>
        <end position="290"/>
    </location>
</feature>
<dbReference type="PANTHER" id="PTHR23015:SF4">
    <property type="entry name" value="DUF38 DOMAIN-CONTAINING PROTEIN-RELATED"/>
    <property type="match status" value="1"/>
</dbReference>
<evidence type="ECO:0000313" key="4">
    <source>
        <dbReference type="Proteomes" id="UP000483820"/>
    </source>
</evidence>
<dbReference type="KEGG" id="crq:GCK72_021190"/>
<dbReference type="CDD" id="cd22150">
    <property type="entry name" value="F-box_CeFBXA-like"/>
    <property type="match status" value="1"/>
</dbReference>
<evidence type="ECO:0000313" key="3">
    <source>
        <dbReference type="EMBL" id="KAF1754627.1"/>
    </source>
</evidence>
<sequence length="403" mass="48836">MTHILQYSPRQFRDLLILETIHHVPVFRAYQKYARKVGEDAMSYQDYEFWYMRFLRGDYSMDYDRSQDPKTRSLMDMPLEIMEQIAGGLNIREKMRLRKVFGSLRTFIDTTPSNFIKILVRFESERTRLWLDDRNQKLDLRRSDRVAEFEHFSVLYDSKATWSMLEELKDDDCLVRVHRHRDKIVPKAIHWEMAMYNMFFALKNQKQVLEEISIENKSLGNFEEFETRLKCLKRKIRVKKVKIITHYSNEESMILPYIDPVTIEELEIEMKDWKVELKSEEDNKERIRKIMETEVWKKAENRTLHCHSKIDFPFELLMDCPKFNLRLEHSARERTTILTSQVQQCVQLSCPSVPWEWIMCLLEREFDAIEINSFFYHIPIPNSQQYFEIMLHSRDIKITRVEN</sequence>
<dbReference type="InterPro" id="IPR041426">
    <property type="entry name" value="Mos1_HTH"/>
</dbReference>
<evidence type="ECO:0000256" key="1">
    <source>
        <dbReference type="SAM" id="Coils"/>
    </source>
</evidence>
<name>A0A6A5GHC1_CAERE</name>